<feature type="compositionally biased region" description="Basic and acidic residues" evidence="1">
    <location>
        <begin position="70"/>
        <end position="91"/>
    </location>
</feature>
<proteinExistence type="predicted"/>
<gene>
    <name evidence="2" type="ORF">ACFQ5G_18915</name>
</gene>
<evidence type="ECO:0000313" key="3">
    <source>
        <dbReference type="Proteomes" id="UP001597183"/>
    </source>
</evidence>
<accession>A0ABW4AAW8</accession>
<evidence type="ECO:0000256" key="1">
    <source>
        <dbReference type="SAM" id="MobiDB-lite"/>
    </source>
</evidence>
<dbReference type="RefSeq" id="WP_317796763.1">
    <property type="nucleotide sequence ID" value="NZ_AP028461.1"/>
</dbReference>
<keyword evidence="3" id="KW-1185">Reference proteome</keyword>
<comment type="caution">
    <text evidence="2">The sequence shown here is derived from an EMBL/GenBank/DDBJ whole genome shotgun (WGS) entry which is preliminary data.</text>
</comment>
<sequence>MSPSRIAVAVVPAGMPLLCGPRGGLRRKVPDERIHAPCGQLAAPEARKVDTVEGLKVSLDGVVMVAEQSDERDQFRGGAERAERSPEDVSARDGLGAVVAGARSFE</sequence>
<feature type="region of interest" description="Disordered" evidence="1">
    <location>
        <begin position="70"/>
        <end position="95"/>
    </location>
</feature>
<dbReference type="Proteomes" id="UP001597183">
    <property type="component" value="Unassembled WGS sequence"/>
</dbReference>
<protein>
    <submittedName>
        <fullName evidence="2">Uncharacterized protein</fullName>
    </submittedName>
</protein>
<reference evidence="3" key="1">
    <citation type="journal article" date="2019" name="Int. J. Syst. Evol. Microbiol.">
        <title>The Global Catalogue of Microorganisms (GCM) 10K type strain sequencing project: providing services to taxonomists for standard genome sequencing and annotation.</title>
        <authorList>
            <consortium name="The Broad Institute Genomics Platform"/>
            <consortium name="The Broad Institute Genome Sequencing Center for Infectious Disease"/>
            <person name="Wu L."/>
            <person name="Ma J."/>
        </authorList>
    </citation>
    <scope>NUCLEOTIDE SEQUENCE [LARGE SCALE GENOMIC DNA]</scope>
    <source>
        <strain evidence="3">CCM 7526</strain>
    </source>
</reference>
<organism evidence="2 3">
    <name type="scientific">Actinoplanes sichuanensis</name>
    <dbReference type="NCBI Taxonomy" id="512349"/>
    <lineage>
        <taxon>Bacteria</taxon>
        <taxon>Bacillati</taxon>
        <taxon>Actinomycetota</taxon>
        <taxon>Actinomycetes</taxon>
        <taxon>Micromonosporales</taxon>
        <taxon>Micromonosporaceae</taxon>
        <taxon>Actinoplanes</taxon>
    </lineage>
</organism>
<dbReference type="EMBL" id="JBHTMK010000027">
    <property type="protein sequence ID" value="MFD1367430.1"/>
    <property type="molecule type" value="Genomic_DNA"/>
</dbReference>
<name>A0ABW4AAW8_9ACTN</name>
<evidence type="ECO:0000313" key="2">
    <source>
        <dbReference type="EMBL" id="MFD1367430.1"/>
    </source>
</evidence>